<keyword evidence="5" id="KW-1185">Reference proteome</keyword>
<organism evidence="4 5">
    <name type="scientific">Feifania hominis</name>
    <dbReference type="NCBI Taxonomy" id="2763660"/>
    <lineage>
        <taxon>Bacteria</taxon>
        <taxon>Bacillati</taxon>
        <taxon>Bacillota</taxon>
        <taxon>Clostridia</taxon>
        <taxon>Eubacteriales</taxon>
        <taxon>Feifaniaceae</taxon>
        <taxon>Feifania</taxon>
    </lineage>
</organism>
<evidence type="ECO:0000256" key="2">
    <source>
        <dbReference type="RuleBase" id="RU003616"/>
    </source>
</evidence>
<evidence type="ECO:0000313" key="4">
    <source>
        <dbReference type="EMBL" id="MBC8537061.1"/>
    </source>
</evidence>
<comment type="similarity">
    <text evidence="1 2">Belongs to the small heat shock protein (HSP20) family.</text>
</comment>
<dbReference type="CDD" id="cd06471">
    <property type="entry name" value="ACD_LpsHSP_like"/>
    <property type="match status" value="1"/>
</dbReference>
<dbReference type="Gene3D" id="2.60.40.790">
    <property type="match status" value="1"/>
</dbReference>
<comment type="caution">
    <text evidence="4">The sequence shown here is derived from an EMBL/GenBank/DDBJ whole genome shotgun (WGS) entry which is preliminary data.</text>
</comment>
<dbReference type="AlphaFoldDB" id="A0A926DF57"/>
<dbReference type="PANTHER" id="PTHR11527">
    <property type="entry name" value="HEAT-SHOCK PROTEIN 20 FAMILY MEMBER"/>
    <property type="match status" value="1"/>
</dbReference>
<dbReference type="InterPro" id="IPR031107">
    <property type="entry name" value="Small_HSP"/>
</dbReference>
<evidence type="ECO:0000259" key="3">
    <source>
        <dbReference type="PROSITE" id="PS01031"/>
    </source>
</evidence>
<evidence type="ECO:0000313" key="5">
    <source>
        <dbReference type="Proteomes" id="UP000620366"/>
    </source>
</evidence>
<accession>A0A926DF57</accession>
<feature type="domain" description="SHSP" evidence="3">
    <location>
        <begin position="29"/>
        <end position="142"/>
    </location>
</feature>
<dbReference type="RefSeq" id="WP_249301289.1">
    <property type="nucleotide sequence ID" value="NZ_JACRSP010000005.1"/>
</dbReference>
<dbReference type="InterPro" id="IPR002068">
    <property type="entry name" value="A-crystallin/Hsp20_dom"/>
</dbReference>
<gene>
    <name evidence="4" type="ORF">H8695_10220</name>
</gene>
<dbReference type="EMBL" id="JACRSP010000005">
    <property type="protein sequence ID" value="MBC8537061.1"/>
    <property type="molecule type" value="Genomic_DNA"/>
</dbReference>
<dbReference type="InterPro" id="IPR008978">
    <property type="entry name" value="HSP20-like_chaperone"/>
</dbReference>
<reference evidence="4" key="1">
    <citation type="submission" date="2020-08" db="EMBL/GenBank/DDBJ databases">
        <title>Genome public.</title>
        <authorList>
            <person name="Liu C."/>
            <person name="Sun Q."/>
        </authorList>
    </citation>
    <scope>NUCLEOTIDE SEQUENCE</scope>
    <source>
        <strain evidence="4">BX7</strain>
    </source>
</reference>
<dbReference type="Proteomes" id="UP000620366">
    <property type="component" value="Unassembled WGS sequence"/>
</dbReference>
<name>A0A926DF57_9FIRM</name>
<evidence type="ECO:0000256" key="1">
    <source>
        <dbReference type="PROSITE-ProRule" id="PRU00285"/>
    </source>
</evidence>
<dbReference type="PROSITE" id="PS01031">
    <property type="entry name" value="SHSP"/>
    <property type="match status" value="1"/>
</dbReference>
<sequence length="142" mass="16320">MFELMPFGRRSNSLSRYFDEMEKNFFGDSKTSLCECRTDILDQGDHYLLKAELPGFRKEDVKVDLGDGVLTIRAEHSEQSSSGEGENYIRREMHYGAYERSFGTEGIDVGRIEAKYENGILELTLPKEAPAKQEVTRRIEIK</sequence>
<protein>
    <submittedName>
        <fullName evidence="4">Hsp20/alpha crystallin family protein</fullName>
    </submittedName>
</protein>
<proteinExistence type="inferred from homology"/>
<dbReference type="SUPFAM" id="SSF49764">
    <property type="entry name" value="HSP20-like chaperones"/>
    <property type="match status" value="1"/>
</dbReference>
<dbReference type="Pfam" id="PF00011">
    <property type="entry name" value="HSP20"/>
    <property type="match status" value="1"/>
</dbReference>